<dbReference type="SMART" id="SM00254">
    <property type="entry name" value="ShKT"/>
    <property type="match status" value="1"/>
</dbReference>
<dbReference type="Gene3D" id="1.10.10.1940">
    <property type="match status" value="1"/>
</dbReference>
<dbReference type="PROSITE" id="PS51670">
    <property type="entry name" value="SHKT"/>
    <property type="match status" value="1"/>
</dbReference>
<comment type="caution">
    <text evidence="1">Lacks conserved residue(s) required for the propagation of feature annotation.</text>
</comment>
<dbReference type="Proteomes" id="UP000095284">
    <property type="component" value="Unplaced"/>
</dbReference>
<dbReference type="InterPro" id="IPR003582">
    <property type="entry name" value="ShKT_dom"/>
</dbReference>
<sequence length="258" mass="28318">MNPTGLELAMENMKPKMMFKFPIWLLISQNLLLSANARFVLYRGNGSVFNSRHTTPIMYLPQEDGFVEVKRLNVNFGRPLMELLAEECPQTCGLCDSTTPSQDQDGDNDNGGGDSDNEGGGDASCVDNNPDCPIFVENGFCNPGLYSDETKKATCGKSCGLCYGAESLTVGDVPTLMDDRFSMARVAMSEANRHVVFALRLEQRNPLVSGPVARFFEDQTEANLNVELGFSDEEASPEHPMVPVRQLPLPPVVPFNII</sequence>
<dbReference type="WBParaSite" id="BXY_0672800.1">
    <property type="protein sequence ID" value="BXY_0672800.1"/>
    <property type="gene ID" value="BXY_0672800"/>
</dbReference>
<feature type="domain" description="ShKT" evidence="3">
    <location>
        <begin position="125"/>
        <end position="162"/>
    </location>
</feature>
<evidence type="ECO:0000259" key="3">
    <source>
        <dbReference type="PROSITE" id="PS51670"/>
    </source>
</evidence>
<protein>
    <submittedName>
        <fullName evidence="5">ShKT domain-containing protein</fullName>
    </submittedName>
</protein>
<accession>A0A1I7S153</accession>
<reference evidence="5" key="1">
    <citation type="submission" date="2016-11" db="UniProtKB">
        <authorList>
            <consortium name="WormBaseParasite"/>
        </authorList>
    </citation>
    <scope>IDENTIFICATION</scope>
</reference>
<organism evidence="4 5">
    <name type="scientific">Bursaphelenchus xylophilus</name>
    <name type="common">Pinewood nematode worm</name>
    <name type="synonym">Aphelenchoides xylophilus</name>
    <dbReference type="NCBI Taxonomy" id="6326"/>
    <lineage>
        <taxon>Eukaryota</taxon>
        <taxon>Metazoa</taxon>
        <taxon>Ecdysozoa</taxon>
        <taxon>Nematoda</taxon>
        <taxon>Chromadorea</taxon>
        <taxon>Rhabditida</taxon>
        <taxon>Tylenchina</taxon>
        <taxon>Tylenchomorpha</taxon>
        <taxon>Aphelenchoidea</taxon>
        <taxon>Aphelenchoididae</taxon>
        <taxon>Bursaphelenchus</taxon>
    </lineage>
</organism>
<evidence type="ECO:0000256" key="1">
    <source>
        <dbReference type="PROSITE-ProRule" id="PRU01005"/>
    </source>
</evidence>
<proteinExistence type="predicted"/>
<evidence type="ECO:0000256" key="2">
    <source>
        <dbReference type="SAM" id="MobiDB-lite"/>
    </source>
</evidence>
<dbReference type="AlphaFoldDB" id="A0A1I7S153"/>
<feature type="region of interest" description="Disordered" evidence="2">
    <location>
        <begin position="96"/>
        <end position="123"/>
    </location>
</feature>
<evidence type="ECO:0000313" key="5">
    <source>
        <dbReference type="WBParaSite" id="BXY_0672800.1"/>
    </source>
</evidence>
<evidence type="ECO:0000313" key="4">
    <source>
        <dbReference type="Proteomes" id="UP000095284"/>
    </source>
</evidence>
<dbReference type="PANTHER" id="PTHR21724">
    <property type="entry name" value="SHKT DOMAIN-CONTAINING PROTEIN"/>
    <property type="match status" value="1"/>
</dbReference>
<name>A0A1I7S153_BURXY</name>
<dbReference type="PANTHER" id="PTHR21724:SF108">
    <property type="entry name" value="SHKT DOMAIN-CONTAINING PROTEIN"/>
    <property type="match status" value="1"/>
</dbReference>
<dbReference type="Pfam" id="PF01549">
    <property type="entry name" value="ShK"/>
    <property type="match status" value="2"/>
</dbReference>
<feature type="compositionally biased region" description="Gly residues" evidence="2">
    <location>
        <begin position="109"/>
        <end position="122"/>
    </location>
</feature>